<dbReference type="InterPro" id="IPR001387">
    <property type="entry name" value="Cro/C1-type_HTH"/>
</dbReference>
<proteinExistence type="predicted"/>
<dbReference type="AlphaFoldDB" id="A0A174AVN5"/>
<dbReference type="SUPFAM" id="SSF47413">
    <property type="entry name" value="lambda repressor-like DNA-binding domains"/>
    <property type="match status" value="1"/>
</dbReference>
<dbReference type="GO" id="GO:0003677">
    <property type="term" value="F:DNA binding"/>
    <property type="evidence" value="ECO:0007669"/>
    <property type="project" value="InterPro"/>
</dbReference>
<dbReference type="GeneID" id="79856820"/>
<organism evidence="1 2">
    <name type="scientific">Fusicatenibacter saccharivorans</name>
    <dbReference type="NCBI Taxonomy" id="1150298"/>
    <lineage>
        <taxon>Bacteria</taxon>
        <taxon>Bacillati</taxon>
        <taxon>Bacillota</taxon>
        <taxon>Clostridia</taxon>
        <taxon>Lachnospirales</taxon>
        <taxon>Lachnospiraceae</taxon>
        <taxon>Fusicatenibacter</taxon>
    </lineage>
</organism>
<dbReference type="RefSeq" id="WP_055226705.1">
    <property type="nucleotide sequence ID" value="NZ_CYYV01000004.1"/>
</dbReference>
<protein>
    <recommendedName>
        <fullName evidence="3">HTH cro/C1-type domain-containing protein</fullName>
    </recommendedName>
</protein>
<evidence type="ECO:0000313" key="2">
    <source>
        <dbReference type="Proteomes" id="UP000095706"/>
    </source>
</evidence>
<gene>
    <name evidence="1" type="ORF">ERS852406_00925</name>
</gene>
<sequence length="118" mass="13715">MSVFSDLLSEYITMKDVGVYPLSQFCGLDRSFMYKIINGKRNPSGEDVVRKMAQFMQLTPREKTDFMDAFYITQMGEEVYYRRKSVGELIETFSHREGKKEYIFHEAEIAKLELNGGG</sequence>
<name>A0A174AVN5_9FIRM</name>
<evidence type="ECO:0000313" key="1">
    <source>
        <dbReference type="EMBL" id="CUN92534.1"/>
    </source>
</evidence>
<dbReference type="InterPro" id="IPR010982">
    <property type="entry name" value="Lambda_DNA-bd_dom_sf"/>
</dbReference>
<evidence type="ECO:0008006" key="3">
    <source>
        <dbReference type="Google" id="ProtNLM"/>
    </source>
</evidence>
<dbReference type="Proteomes" id="UP000095706">
    <property type="component" value="Unassembled WGS sequence"/>
</dbReference>
<reference evidence="1 2" key="1">
    <citation type="submission" date="2015-09" db="EMBL/GenBank/DDBJ databases">
        <authorList>
            <consortium name="Pathogen Informatics"/>
        </authorList>
    </citation>
    <scope>NUCLEOTIDE SEQUENCE [LARGE SCALE GENOMIC DNA]</scope>
    <source>
        <strain evidence="1 2">2789STDY5608849</strain>
    </source>
</reference>
<dbReference type="EMBL" id="CYYV01000004">
    <property type="protein sequence ID" value="CUN92534.1"/>
    <property type="molecule type" value="Genomic_DNA"/>
</dbReference>
<accession>A0A174AVN5</accession>
<dbReference type="CDD" id="cd00093">
    <property type="entry name" value="HTH_XRE"/>
    <property type="match status" value="1"/>
</dbReference>